<keyword evidence="2" id="KW-1185">Reference proteome</keyword>
<dbReference type="EMBL" id="ML210348">
    <property type="protein sequence ID" value="TFK19292.1"/>
    <property type="molecule type" value="Genomic_DNA"/>
</dbReference>
<sequence>MSEQPMLVDAPCTIDDDVCKQLIEEVILAAGMAKNENFEWSDNGVLGLARFYIALKRIVMKKELYKALLSVESEDQCQLIIDSLHSLLLRENRIDGQDRPHLCKAMIRFCGAKEQFPKALTLEKLKQDPRPYTAGRFGDVYKGESDGKPVAIKVIKLYANSIDNLPNVAKVSGIQ</sequence>
<evidence type="ECO:0000313" key="1">
    <source>
        <dbReference type="EMBL" id="TFK19292.1"/>
    </source>
</evidence>
<proteinExistence type="predicted"/>
<reference evidence="1 2" key="1">
    <citation type="journal article" date="2019" name="Nat. Ecol. Evol.">
        <title>Megaphylogeny resolves global patterns of mushroom evolution.</title>
        <authorList>
            <person name="Varga T."/>
            <person name="Krizsan K."/>
            <person name="Foldi C."/>
            <person name="Dima B."/>
            <person name="Sanchez-Garcia M."/>
            <person name="Sanchez-Ramirez S."/>
            <person name="Szollosi G.J."/>
            <person name="Szarkandi J.G."/>
            <person name="Papp V."/>
            <person name="Albert L."/>
            <person name="Andreopoulos W."/>
            <person name="Angelini C."/>
            <person name="Antonin V."/>
            <person name="Barry K.W."/>
            <person name="Bougher N.L."/>
            <person name="Buchanan P."/>
            <person name="Buyck B."/>
            <person name="Bense V."/>
            <person name="Catcheside P."/>
            <person name="Chovatia M."/>
            <person name="Cooper J."/>
            <person name="Damon W."/>
            <person name="Desjardin D."/>
            <person name="Finy P."/>
            <person name="Geml J."/>
            <person name="Haridas S."/>
            <person name="Hughes K."/>
            <person name="Justo A."/>
            <person name="Karasinski D."/>
            <person name="Kautmanova I."/>
            <person name="Kiss B."/>
            <person name="Kocsube S."/>
            <person name="Kotiranta H."/>
            <person name="LaButti K.M."/>
            <person name="Lechner B.E."/>
            <person name="Liimatainen K."/>
            <person name="Lipzen A."/>
            <person name="Lukacs Z."/>
            <person name="Mihaltcheva S."/>
            <person name="Morgado L.N."/>
            <person name="Niskanen T."/>
            <person name="Noordeloos M.E."/>
            <person name="Ohm R.A."/>
            <person name="Ortiz-Santana B."/>
            <person name="Ovrebo C."/>
            <person name="Racz N."/>
            <person name="Riley R."/>
            <person name="Savchenko A."/>
            <person name="Shiryaev A."/>
            <person name="Soop K."/>
            <person name="Spirin V."/>
            <person name="Szebenyi C."/>
            <person name="Tomsovsky M."/>
            <person name="Tulloss R.E."/>
            <person name="Uehling J."/>
            <person name="Grigoriev I.V."/>
            <person name="Vagvolgyi C."/>
            <person name="Papp T."/>
            <person name="Martin F.M."/>
            <person name="Miettinen O."/>
            <person name="Hibbett D.S."/>
            <person name="Nagy L.G."/>
        </authorList>
    </citation>
    <scope>NUCLEOTIDE SEQUENCE [LARGE SCALE GENOMIC DNA]</scope>
    <source>
        <strain evidence="1 2">CBS 121175</strain>
    </source>
</reference>
<organism evidence="1 2">
    <name type="scientific">Coprinopsis marcescibilis</name>
    <name type="common">Agaric fungus</name>
    <name type="synonym">Psathyrella marcescibilis</name>
    <dbReference type="NCBI Taxonomy" id="230819"/>
    <lineage>
        <taxon>Eukaryota</taxon>
        <taxon>Fungi</taxon>
        <taxon>Dikarya</taxon>
        <taxon>Basidiomycota</taxon>
        <taxon>Agaricomycotina</taxon>
        <taxon>Agaricomycetes</taxon>
        <taxon>Agaricomycetidae</taxon>
        <taxon>Agaricales</taxon>
        <taxon>Agaricineae</taxon>
        <taxon>Psathyrellaceae</taxon>
        <taxon>Coprinopsis</taxon>
    </lineage>
</organism>
<gene>
    <name evidence="1" type="ORF">FA15DRAFT_660010</name>
</gene>
<accession>A0A5C3KGY4</accession>
<dbReference type="AlphaFoldDB" id="A0A5C3KGY4"/>
<dbReference type="Proteomes" id="UP000307440">
    <property type="component" value="Unassembled WGS sequence"/>
</dbReference>
<protein>
    <submittedName>
        <fullName evidence="1">Uncharacterized protein</fullName>
    </submittedName>
</protein>
<name>A0A5C3KGY4_COPMA</name>
<evidence type="ECO:0000313" key="2">
    <source>
        <dbReference type="Proteomes" id="UP000307440"/>
    </source>
</evidence>
<dbReference type="Gene3D" id="3.30.200.20">
    <property type="entry name" value="Phosphorylase Kinase, domain 1"/>
    <property type="match status" value="1"/>
</dbReference>